<feature type="compositionally biased region" description="Polar residues" evidence="1">
    <location>
        <begin position="1"/>
        <end position="17"/>
    </location>
</feature>
<reference evidence="2" key="1">
    <citation type="submission" date="2022-11" db="EMBL/GenBank/DDBJ databases">
        <title>Chromosome-level genome of Pogonophryne albipinna.</title>
        <authorList>
            <person name="Jo E."/>
        </authorList>
    </citation>
    <scope>NUCLEOTIDE SEQUENCE</scope>
    <source>
        <strain evidence="2">SGF0006</strain>
        <tissue evidence="2">Muscle</tissue>
    </source>
</reference>
<name>A0AAD6F8N4_9TELE</name>
<sequence>MKSNRRSVTTNDLTAGTSEHRERQLQHQKERLIPLRPRPDWSPSGEVTREVLDKCKVLSADTGHHNDTCEEYRDQLRVRQSQSADRAR</sequence>
<protein>
    <submittedName>
        <fullName evidence="2">Uncharacterized protein</fullName>
    </submittedName>
</protein>
<feature type="compositionally biased region" description="Basic and acidic residues" evidence="1">
    <location>
        <begin position="18"/>
        <end position="39"/>
    </location>
</feature>
<evidence type="ECO:0000313" key="2">
    <source>
        <dbReference type="EMBL" id="KAJ4925556.1"/>
    </source>
</evidence>
<proteinExistence type="predicted"/>
<accession>A0AAD6F8N4</accession>
<organism evidence="2 3">
    <name type="scientific">Pogonophryne albipinna</name>
    <dbReference type="NCBI Taxonomy" id="1090488"/>
    <lineage>
        <taxon>Eukaryota</taxon>
        <taxon>Metazoa</taxon>
        <taxon>Chordata</taxon>
        <taxon>Craniata</taxon>
        <taxon>Vertebrata</taxon>
        <taxon>Euteleostomi</taxon>
        <taxon>Actinopterygii</taxon>
        <taxon>Neopterygii</taxon>
        <taxon>Teleostei</taxon>
        <taxon>Neoteleostei</taxon>
        <taxon>Acanthomorphata</taxon>
        <taxon>Eupercaria</taxon>
        <taxon>Perciformes</taxon>
        <taxon>Notothenioidei</taxon>
        <taxon>Pogonophryne</taxon>
    </lineage>
</organism>
<keyword evidence="3" id="KW-1185">Reference proteome</keyword>
<dbReference type="AlphaFoldDB" id="A0AAD6F8N4"/>
<dbReference type="Proteomes" id="UP001219934">
    <property type="component" value="Unassembled WGS sequence"/>
</dbReference>
<dbReference type="EMBL" id="JAPTMU010000021">
    <property type="protein sequence ID" value="KAJ4925556.1"/>
    <property type="molecule type" value="Genomic_DNA"/>
</dbReference>
<gene>
    <name evidence="2" type="ORF">JOQ06_018282</name>
</gene>
<comment type="caution">
    <text evidence="2">The sequence shown here is derived from an EMBL/GenBank/DDBJ whole genome shotgun (WGS) entry which is preliminary data.</text>
</comment>
<evidence type="ECO:0000256" key="1">
    <source>
        <dbReference type="SAM" id="MobiDB-lite"/>
    </source>
</evidence>
<evidence type="ECO:0000313" key="3">
    <source>
        <dbReference type="Proteomes" id="UP001219934"/>
    </source>
</evidence>
<feature type="non-terminal residue" evidence="2">
    <location>
        <position position="88"/>
    </location>
</feature>
<feature type="region of interest" description="Disordered" evidence="1">
    <location>
        <begin position="1"/>
        <end position="47"/>
    </location>
</feature>